<feature type="domain" description="Orn/DAP/Arg decarboxylase 2 N-terminal" evidence="3">
    <location>
        <begin position="28"/>
        <end position="279"/>
    </location>
</feature>
<evidence type="ECO:0000313" key="5">
    <source>
        <dbReference type="Proteomes" id="UP001652503"/>
    </source>
</evidence>
<evidence type="ECO:0000256" key="1">
    <source>
        <dbReference type="ARBA" id="ARBA00001933"/>
    </source>
</evidence>
<dbReference type="InterPro" id="IPR029066">
    <property type="entry name" value="PLP-binding_barrel"/>
</dbReference>
<dbReference type="Proteomes" id="UP001652503">
    <property type="component" value="Unassembled WGS sequence"/>
</dbReference>
<dbReference type="PRINTS" id="PR01179">
    <property type="entry name" value="ODADCRBXLASE"/>
</dbReference>
<dbReference type="InterPro" id="IPR009006">
    <property type="entry name" value="Ala_racemase/Decarboxylase_C"/>
</dbReference>
<protein>
    <submittedName>
        <fullName evidence="4">Type III PLP-dependent enzyme</fullName>
    </submittedName>
</protein>
<gene>
    <name evidence="4" type="ORF">OE647_17275</name>
</gene>
<evidence type="ECO:0000313" key="4">
    <source>
        <dbReference type="EMBL" id="MCV2866472.1"/>
    </source>
</evidence>
<keyword evidence="5" id="KW-1185">Reference proteome</keyword>
<comment type="caution">
    <text evidence="4">The sequence shown here is derived from an EMBL/GenBank/DDBJ whole genome shotgun (WGS) entry which is preliminary data.</text>
</comment>
<comment type="cofactor">
    <cofactor evidence="1">
        <name>pyridoxal 5'-phosphate</name>
        <dbReference type="ChEBI" id="CHEBI:597326"/>
    </cofactor>
</comment>
<name>A0ABT2Z5P4_9RHOB</name>
<sequence>MLEACADDAALARVAAEFGTPSYVYVTDRIEQRIAELKAGFGDRFALSYAAKSNPNPELLRWLSTRIDTLDISSIGEMRLGLRGGWTADRMSFTGPGKRDAELREAVEGGLGELIVESLDEAIRADRIAAEAGRVQHILVRIAPDRVPKGFGDQMAGRPSAFGIDCETIHEELPRILALRNLRLIGLHIYSGTQCLVPGAICENYRIFMQLFSEICARHDIHPEKLVFGSGLGVPYFENDTPLDLAATAGGIAAELDAFRAQPRFRKARLVLELGRYLVGEAGYFLTGVTTIKDSRGTRFAICDGGMNNHLPASGNFGMVIHRNYRMHRVGGGEPARKVNLVGPLCTPLDRIGVGVHLPELAVGDVIAVHNSGAYGLTASPLHFISHEPPREILLEGGQARDVTRALGDTAA</sequence>
<proteinExistence type="predicted"/>
<organism evidence="4 5">
    <name type="scientific">Albidovulum sediminicola</name>
    <dbReference type="NCBI Taxonomy" id="2984331"/>
    <lineage>
        <taxon>Bacteria</taxon>
        <taxon>Pseudomonadati</taxon>
        <taxon>Pseudomonadota</taxon>
        <taxon>Alphaproteobacteria</taxon>
        <taxon>Rhodobacterales</taxon>
        <taxon>Paracoccaceae</taxon>
        <taxon>Albidovulum</taxon>
    </lineage>
</organism>
<dbReference type="SUPFAM" id="SSF50621">
    <property type="entry name" value="Alanine racemase C-terminal domain-like"/>
    <property type="match status" value="1"/>
</dbReference>
<reference evidence="4 5" key="1">
    <citation type="submission" date="2022-10" db="EMBL/GenBank/DDBJ databases">
        <title>Defluviimonas sp. nov., isolated from ocean surface water.</title>
        <authorList>
            <person name="He W."/>
            <person name="Wang L."/>
            <person name="Zhang D.-F."/>
        </authorList>
    </citation>
    <scope>NUCLEOTIDE SEQUENCE [LARGE SCALE GENOMIC DNA]</scope>
    <source>
        <strain evidence="4 5">WL0075</strain>
    </source>
</reference>
<dbReference type="PANTHER" id="PTHR43727:SF2">
    <property type="entry name" value="GROUP IV DECARBOXYLASE"/>
    <property type="match status" value="1"/>
</dbReference>
<dbReference type="EMBL" id="JAOWLA010000019">
    <property type="protein sequence ID" value="MCV2866472.1"/>
    <property type="molecule type" value="Genomic_DNA"/>
</dbReference>
<dbReference type="InterPro" id="IPR022644">
    <property type="entry name" value="De-COase2_N"/>
</dbReference>
<dbReference type="RefSeq" id="WP_263723005.1">
    <property type="nucleotide sequence ID" value="NZ_JAOWLA010000019.1"/>
</dbReference>
<dbReference type="CDD" id="cd06839">
    <property type="entry name" value="PLPDE_III_Btrk_like"/>
    <property type="match status" value="1"/>
</dbReference>
<evidence type="ECO:0000256" key="2">
    <source>
        <dbReference type="ARBA" id="ARBA00022898"/>
    </source>
</evidence>
<keyword evidence="2" id="KW-0663">Pyridoxal phosphate</keyword>
<accession>A0ABT2Z5P4</accession>
<dbReference type="Gene3D" id="2.40.37.10">
    <property type="entry name" value="Lyase, Ornithine Decarboxylase, Chain A, domain 1"/>
    <property type="match status" value="1"/>
</dbReference>
<dbReference type="PANTHER" id="PTHR43727">
    <property type="entry name" value="DIAMINOPIMELATE DECARBOXYLASE"/>
    <property type="match status" value="1"/>
</dbReference>
<dbReference type="Gene3D" id="3.20.20.10">
    <property type="entry name" value="Alanine racemase"/>
    <property type="match status" value="1"/>
</dbReference>
<dbReference type="Pfam" id="PF02784">
    <property type="entry name" value="Orn_Arg_deC_N"/>
    <property type="match status" value="1"/>
</dbReference>
<evidence type="ECO:0000259" key="3">
    <source>
        <dbReference type="Pfam" id="PF02784"/>
    </source>
</evidence>
<dbReference type="SUPFAM" id="SSF51419">
    <property type="entry name" value="PLP-binding barrel"/>
    <property type="match status" value="1"/>
</dbReference>
<dbReference type="InterPro" id="IPR000183">
    <property type="entry name" value="Orn/DAP/Arg_de-COase"/>
</dbReference>